<comment type="caution">
    <text evidence="1">The sequence shown here is derived from an EMBL/GenBank/DDBJ whole genome shotgun (WGS) entry which is preliminary data.</text>
</comment>
<sequence>MAADVQLSKEQAAQFCNNPTAVTHTPFIVESPWLPKDLGLAMRRLPQRPLHFMRLGQAPVPLVEVARLGQDVFCVRGAPVTLQAL</sequence>
<dbReference type="Proteomes" id="UP000287033">
    <property type="component" value="Unassembled WGS sequence"/>
</dbReference>
<evidence type="ECO:0000313" key="1">
    <source>
        <dbReference type="EMBL" id="GCC38023.1"/>
    </source>
</evidence>
<evidence type="ECO:0000313" key="2">
    <source>
        <dbReference type="Proteomes" id="UP000287033"/>
    </source>
</evidence>
<gene>
    <name evidence="1" type="ORF">chiPu_0016534</name>
</gene>
<reference evidence="1 2" key="1">
    <citation type="journal article" date="2018" name="Nat. Ecol. Evol.">
        <title>Shark genomes provide insights into elasmobranch evolution and the origin of vertebrates.</title>
        <authorList>
            <person name="Hara Y"/>
            <person name="Yamaguchi K"/>
            <person name="Onimaru K"/>
            <person name="Kadota M"/>
            <person name="Koyanagi M"/>
            <person name="Keeley SD"/>
            <person name="Tatsumi K"/>
            <person name="Tanaka K"/>
            <person name="Motone F"/>
            <person name="Kageyama Y"/>
            <person name="Nozu R"/>
            <person name="Adachi N"/>
            <person name="Nishimura O"/>
            <person name="Nakagawa R"/>
            <person name="Tanegashima C"/>
            <person name="Kiyatake I"/>
            <person name="Matsumoto R"/>
            <person name="Murakumo K"/>
            <person name="Nishida K"/>
            <person name="Terakita A"/>
            <person name="Kuratani S"/>
            <person name="Sato K"/>
            <person name="Hyodo S Kuraku.S."/>
        </authorList>
    </citation>
    <scope>NUCLEOTIDE SEQUENCE [LARGE SCALE GENOMIC DNA]</scope>
</reference>
<accession>A0A401T5S6</accession>
<protein>
    <submittedName>
        <fullName evidence="1">Uncharacterized protein</fullName>
    </submittedName>
</protein>
<proteinExistence type="predicted"/>
<dbReference type="AlphaFoldDB" id="A0A401T5S6"/>
<name>A0A401T5S6_CHIPU</name>
<keyword evidence="2" id="KW-1185">Reference proteome</keyword>
<organism evidence="1 2">
    <name type="scientific">Chiloscyllium punctatum</name>
    <name type="common">Brownbanded bambooshark</name>
    <name type="synonym">Hemiscyllium punctatum</name>
    <dbReference type="NCBI Taxonomy" id="137246"/>
    <lineage>
        <taxon>Eukaryota</taxon>
        <taxon>Metazoa</taxon>
        <taxon>Chordata</taxon>
        <taxon>Craniata</taxon>
        <taxon>Vertebrata</taxon>
        <taxon>Chondrichthyes</taxon>
        <taxon>Elasmobranchii</taxon>
        <taxon>Galeomorphii</taxon>
        <taxon>Galeoidea</taxon>
        <taxon>Orectolobiformes</taxon>
        <taxon>Hemiscylliidae</taxon>
        <taxon>Chiloscyllium</taxon>
    </lineage>
</organism>
<dbReference type="EMBL" id="BEZZ01001097">
    <property type="protein sequence ID" value="GCC38023.1"/>
    <property type="molecule type" value="Genomic_DNA"/>
</dbReference>